<dbReference type="RefSeq" id="WP_051668979.1">
    <property type="nucleotide sequence ID" value="NZ_ANIE01000004.1"/>
</dbReference>
<evidence type="ECO:0000256" key="6">
    <source>
        <dbReference type="ARBA" id="ARBA00045291"/>
    </source>
</evidence>
<evidence type="ECO:0000256" key="7">
    <source>
        <dbReference type="ARBA" id="ARBA00048470"/>
    </source>
</evidence>
<feature type="domain" description="Siroheme decarboxylase AsnC-like ligand binding" evidence="8">
    <location>
        <begin position="82"/>
        <end position="168"/>
    </location>
</feature>
<dbReference type="Pfam" id="PF22451">
    <property type="entry name" value="NirdL-like_HTH"/>
    <property type="match status" value="1"/>
</dbReference>
<dbReference type="InterPro" id="IPR050684">
    <property type="entry name" value="HTH-Siroheme_Decarb"/>
</dbReference>
<evidence type="ECO:0000313" key="10">
    <source>
        <dbReference type="EMBL" id="KEF31764.1"/>
    </source>
</evidence>
<evidence type="ECO:0000256" key="1">
    <source>
        <dbReference type="ARBA" id="ARBA00023239"/>
    </source>
</evidence>
<sequence length="179" mass="20075">MNTSIDYLAVVPDVAGRGAISAWGLLRLRQHLEKGLPLTARPYQTLAEQTGLTEREVITAVDQWQAQGLIKRMGLVVKHRTLGYTANAMVVWDIPDAWVGSAAEAISSAPFVTLCYQRPRQLPDWRYNLFCMIHGVDRQRVLAQLESLVASAHLKKFPHSVLFSTKAYRQCGGRYVSHD</sequence>
<comment type="function">
    <text evidence="6">Involved in heme d1 biosynthesis. Catalyzes the decarboxylation of siroheme into didecarboxysiroheme.</text>
</comment>
<evidence type="ECO:0000259" key="8">
    <source>
        <dbReference type="Pfam" id="PF17805"/>
    </source>
</evidence>
<proteinExistence type="inferred from homology"/>
<evidence type="ECO:0000256" key="4">
    <source>
        <dbReference type="ARBA" id="ARBA00023465"/>
    </source>
</evidence>
<comment type="catalytic activity">
    <reaction evidence="7">
        <text>siroheme + 2 H(+) = 12,18-didecarboxysiroheme + 2 CO2</text>
        <dbReference type="Rhea" id="RHEA:19093"/>
        <dbReference type="ChEBI" id="CHEBI:15378"/>
        <dbReference type="ChEBI" id="CHEBI:16526"/>
        <dbReference type="ChEBI" id="CHEBI:60052"/>
        <dbReference type="ChEBI" id="CHEBI:140497"/>
        <dbReference type="EC" id="4.1.1.111"/>
    </reaction>
</comment>
<evidence type="ECO:0000313" key="11">
    <source>
        <dbReference type="Proteomes" id="UP000035057"/>
    </source>
</evidence>
<reference evidence="10 11" key="1">
    <citation type="submission" date="2012-12" db="EMBL/GenBank/DDBJ databases">
        <title>Genome assembly of Marinobacter sp. AK21.</title>
        <authorList>
            <person name="Khatri I."/>
            <person name="Kumar R."/>
            <person name="Vaidya B."/>
            <person name="Subramanian S."/>
            <person name="Pinnaka A."/>
        </authorList>
    </citation>
    <scope>NUCLEOTIDE SEQUENCE [LARGE SCALE GENOMIC DNA]</scope>
    <source>
        <strain evidence="10 11">AK21</strain>
    </source>
</reference>
<feature type="domain" description="Siroheme decarboxylase NirL-like HTH" evidence="9">
    <location>
        <begin position="32"/>
        <end position="70"/>
    </location>
</feature>
<name>A0A072N260_9GAMM</name>
<dbReference type="PATRIC" id="fig|1137280.3.peg.1264"/>
<evidence type="ECO:0000259" key="9">
    <source>
        <dbReference type="Pfam" id="PF22451"/>
    </source>
</evidence>
<dbReference type="EMBL" id="ANIE01000004">
    <property type="protein sequence ID" value="KEF31764.1"/>
    <property type="molecule type" value="Genomic_DNA"/>
</dbReference>
<dbReference type="Gene3D" id="3.30.70.3460">
    <property type="match status" value="1"/>
</dbReference>
<evidence type="ECO:0000256" key="5">
    <source>
        <dbReference type="ARBA" id="ARBA00023471"/>
    </source>
</evidence>
<accession>A0A072N260</accession>
<dbReference type="InterPro" id="IPR040523">
    <property type="entry name" value="AsnC_trans_reg2"/>
</dbReference>
<organism evidence="10 11">
    <name type="scientific">Marinobacter nitratireducens</name>
    <dbReference type="NCBI Taxonomy" id="1137280"/>
    <lineage>
        <taxon>Bacteria</taxon>
        <taxon>Pseudomonadati</taxon>
        <taxon>Pseudomonadota</taxon>
        <taxon>Gammaproteobacteria</taxon>
        <taxon>Pseudomonadales</taxon>
        <taxon>Marinobacteraceae</taxon>
        <taxon>Marinobacter</taxon>
    </lineage>
</organism>
<dbReference type="Pfam" id="PF17805">
    <property type="entry name" value="AsnC_trans_reg2"/>
    <property type="match status" value="1"/>
</dbReference>
<dbReference type="AlphaFoldDB" id="A0A072N260"/>
<comment type="caution">
    <text evidence="10">The sequence shown here is derived from an EMBL/GenBank/DDBJ whole genome shotgun (WGS) entry which is preliminary data.</text>
</comment>
<dbReference type="InterPro" id="IPR053953">
    <property type="entry name" value="NirdL-like_HTH"/>
</dbReference>
<evidence type="ECO:0000256" key="2">
    <source>
        <dbReference type="ARBA" id="ARBA00023444"/>
    </source>
</evidence>
<dbReference type="PANTHER" id="PTHR43413:SF1">
    <property type="entry name" value="SIROHEME DECARBOXYLASE NIRL SUBUNIT"/>
    <property type="match status" value="1"/>
</dbReference>
<dbReference type="OrthoDB" id="5568033at2"/>
<comment type="subunit">
    <text evidence="4">Probably forms a complex composed of NirD, NirL, NirG and NirH. All proteins are required for the total conversion of siroheme to didecarboxysiroheme.</text>
</comment>
<dbReference type="GO" id="GO:0016829">
    <property type="term" value="F:lyase activity"/>
    <property type="evidence" value="ECO:0007669"/>
    <property type="project" value="UniProtKB-KW"/>
</dbReference>
<comment type="pathway">
    <text evidence="2">Porphyrin-containing compound metabolism.</text>
</comment>
<protein>
    <recommendedName>
        <fullName evidence="5">siroheme decarboxylase</fullName>
        <ecNumber evidence="5">4.1.1.111</ecNumber>
    </recommendedName>
</protein>
<dbReference type="Proteomes" id="UP000035057">
    <property type="component" value="Unassembled WGS sequence"/>
</dbReference>
<keyword evidence="1" id="KW-0456">Lyase</keyword>
<keyword evidence="11" id="KW-1185">Reference proteome</keyword>
<dbReference type="STRING" id="1137280.D777_01450"/>
<dbReference type="PANTHER" id="PTHR43413">
    <property type="entry name" value="TRANSCRIPTIONAL REGULATOR, ASNC FAMILY"/>
    <property type="match status" value="1"/>
</dbReference>
<comment type="similarity">
    <text evidence="3">Belongs to the Ahb/Nir family.</text>
</comment>
<evidence type="ECO:0000256" key="3">
    <source>
        <dbReference type="ARBA" id="ARBA00023457"/>
    </source>
</evidence>
<gene>
    <name evidence="10" type="ORF">D777_01450</name>
</gene>
<dbReference type="EC" id="4.1.1.111" evidence="5"/>